<feature type="compositionally biased region" description="Basic and acidic residues" evidence="1">
    <location>
        <begin position="153"/>
        <end position="177"/>
    </location>
</feature>
<dbReference type="Proteomes" id="UP001163046">
    <property type="component" value="Unassembled WGS sequence"/>
</dbReference>
<keyword evidence="4" id="KW-1185">Reference proteome</keyword>
<dbReference type="InterPro" id="IPR002413">
    <property type="entry name" value="V5_allergen-like"/>
</dbReference>
<evidence type="ECO:0000313" key="3">
    <source>
        <dbReference type="EMBL" id="KAJ7336541.1"/>
    </source>
</evidence>
<evidence type="ECO:0000256" key="1">
    <source>
        <dbReference type="SAM" id="MobiDB-lite"/>
    </source>
</evidence>
<dbReference type="InterPro" id="IPR014044">
    <property type="entry name" value="CAP_dom"/>
</dbReference>
<name>A0A9W9YDS6_9CNID</name>
<gene>
    <name evidence="3" type="ORF">OS493_011751</name>
</gene>
<dbReference type="InterPro" id="IPR034113">
    <property type="entry name" value="SCP_GAPR1-like"/>
</dbReference>
<dbReference type="AlphaFoldDB" id="A0A9W9YDS6"/>
<sequence length="348" mass="39215">MPDTFGKDAFDAHNRYRSLHQAPALKWSRSLEKDAERWAKQMAKEGRLRSEDIDDGENLYSVTGKSDVTGGEVVDRWYAEVDSYDFRRPGFKSGIGHFTQIVWQESKELGIGKAKSADGKIVVVARYRPPGNVLNNFQDNVKPKLGGSVSYSSRERDTREVPSSRLEPKRDFDDARRSPNRQQKTETVTYDRDGVKTTVTKTIITDGGRGDSFERFPRDMRSGFDDDPFKDRKDNSTNILLNFVDKPETQGNQTADRFTPSSSATSSPKGPFSKQSLDTHNKCRSMHGVPPLKWADDLAREAQTWAEKLAKARTLQHSSKGERKDAGENIAMFTGKFDSAGEQATTMW</sequence>
<comment type="caution">
    <text evidence="3">The sequence shown here is derived from an EMBL/GenBank/DDBJ whole genome shotgun (WGS) entry which is preliminary data.</text>
</comment>
<dbReference type="FunFam" id="3.40.33.10:FF:000002">
    <property type="entry name" value="Golgi-associated plant pathogenesis-related protein 1"/>
    <property type="match status" value="1"/>
</dbReference>
<accession>A0A9W9YDS6</accession>
<dbReference type="Pfam" id="PF00188">
    <property type="entry name" value="CAP"/>
    <property type="match status" value="2"/>
</dbReference>
<dbReference type="CDD" id="cd05382">
    <property type="entry name" value="CAP_GAPR1-like"/>
    <property type="match status" value="1"/>
</dbReference>
<feature type="region of interest" description="Disordered" evidence="1">
    <location>
        <begin position="132"/>
        <end position="189"/>
    </location>
</feature>
<feature type="domain" description="SCP" evidence="2">
    <location>
        <begin position="4"/>
        <end position="135"/>
    </location>
</feature>
<dbReference type="PRINTS" id="PR00838">
    <property type="entry name" value="V5ALLERGEN"/>
</dbReference>
<reference evidence="3" key="1">
    <citation type="submission" date="2023-01" db="EMBL/GenBank/DDBJ databases">
        <title>Genome assembly of the deep-sea coral Lophelia pertusa.</title>
        <authorList>
            <person name="Herrera S."/>
            <person name="Cordes E."/>
        </authorList>
    </citation>
    <scope>NUCLEOTIDE SEQUENCE</scope>
    <source>
        <strain evidence="3">USNM1676648</strain>
        <tissue evidence="3">Polyp</tissue>
    </source>
</reference>
<evidence type="ECO:0000313" key="4">
    <source>
        <dbReference type="Proteomes" id="UP001163046"/>
    </source>
</evidence>
<dbReference type="Gene3D" id="3.40.33.10">
    <property type="entry name" value="CAP"/>
    <property type="match status" value="2"/>
</dbReference>
<dbReference type="InterPro" id="IPR001283">
    <property type="entry name" value="CRISP-related"/>
</dbReference>
<organism evidence="3 4">
    <name type="scientific">Desmophyllum pertusum</name>
    <dbReference type="NCBI Taxonomy" id="174260"/>
    <lineage>
        <taxon>Eukaryota</taxon>
        <taxon>Metazoa</taxon>
        <taxon>Cnidaria</taxon>
        <taxon>Anthozoa</taxon>
        <taxon>Hexacorallia</taxon>
        <taxon>Scleractinia</taxon>
        <taxon>Caryophylliina</taxon>
        <taxon>Caryophylliidae</taxon>
        <taxon>Desmophyllum</taxon>
    </lineage>
</organism>
<protein>
    <recommendedName>
        <fullName evidence="2">SCP domain-containing protein</fullName>
    </recommendedName>
</protein>
<dbReference type="EMBL" id="MU827782">
    <property type="protein sequence ID" value="KAJ7336541.1"/>
    <property type="molecule type" value="Genomic_DNA"/>
</dbReference>
<dbReference type="PRINTS" id="PR00837">
    <property type="entry name" value="V5TPXLIKE"/>
</dbReference>
<dbReference type="PANTHER" id="PTHR10334">
    <property type="entry name" value="CYSTEINE-RICH SECRETORY PROTEIN-RELATED"/>
    <property type="match status" value="1"/>
</dbReference>
<dbReference type="OrthoDB" id="337038at2759"/>
<feature type="compositionally biased region" description="Basic and acidic residues" evidence="1">
    <location>
        <begin position="208"/>
        <end position="235"/>
    </location>
</feature>
<dbReference type="GO" id="GO:0005576">
    <property type="term" value="C:extracellular region"/>
    <property type="evidence" value="ECO:0007669"/>
    <property type="project" value="InterPro"/>
</dbReference>
<proteinExistence type="predicted"/>
<dbReference type="InterPro" id="IPR035940">
    <property type="entry name" value="CAP_sf"/>
</dbReference>
<dbReference type="SUPFAM" id="SSF55797">
    <property type="entry name" value="PR-1-like"/>
    <property type="match status" value="2"/>
</dbReference>
<evidence type="ECO:0000259" key="2">
    <source>
        <dbReference type="SMART" id="SM00198"/>
    </source>
</evidence>
<feature type="region of interest" description="Disordered" evidence="1">
    <location>
        <begin position="206"/>
        <end position="282"/>
    </location>
</feature>
<dbReference type="PROSITE" id="PS01009">
    <property type="entry name" value="CRISP_1"/>
    <property type="match status" value="1"/>
</dbReference>
<dbReference type="InterPro" id="IPR018244">
    <property type="entry name" value="Allrgn_V5/Tpx1_CS"/>
</dbReference>
<dbReference type="SMART" id="SM00198">
    <property type="entry name" value="SCP"/>
    <property type="match status" value="1"/>
</dbReference>
<feature type="compositionally biased region" description="Polar residues" evidence="1">
    <location>
        <begin position="249"/>
        <end position="278"/>
    </location>
</feature>